<feature type="domain" description="HTH luxR-type" evidence="3">
    <location>
        <begin position="897"/>
        <end position="962"/>
    </location>
</feature>
<reference evidence="4 5" key="1">
    <citation type="submission" date="2023-12" db="EMBL/GenBank/DDBJ databases">
        <title>Amycolatopsis sp. V23-08.</title>
        <authorList>
            <person name="Somphong A."/>
        </authorList>
    </citation>
    <scope>NUCLEOTIDE SEQUENCE [LARGE SCALE GENOMIC DNA]</scope>
    <source>
        <strain evidence="4 5">V23-08</strain>
    </source>
</reference>
<dbReference type="PANTHER" id="PTHR16305:SF35">
    <property type="entry name" value="TRANSCRIPTIONAL ACTIVATOR DOMAIN"/>
    <property type="match status" value="1"/>
</dbReference>
<name>A0ABU5R4Y0_9PSEU</name>
<dbReference type="InterPro" id="IPR011990">
    <property type="entry name" value="TPR-like_helical_dom_sf"/>
</dbReference>
<dbReference type="Gene3D" id="3.40.50.300">
    <property type="entry name" value="P-loop containing nucleotide triphosphate hydrolases"/>
    <property type="match status" value="1"/>
</dbReference>
<dbReference type="InterPro" id="IPR000792">
    <property type="entry name" value="Tscrpt_reg_LuxR_C"/>
</dbReference>
<evidence type="ECO:0000313" key="4">
    <source>
        <dbReference type="EMBL" id="MEA5361275.1"/>
    </source>
</evidence>
<keyword evidence="2" id="KW-0067">ATP-binding</keyword>
<dbReference type="Proteomes" id="UP001304298">
    <property type="component" value="Unassembled WGS sequence"/>
</dbReference>
<dbReference type="Pfam" id="PF13191">
    <property type="entry name" value="AAA_16"/>
    <property type="match status" value="1"/>
</dbReference>
<keyword evidence="5" id="KW-1185">Reference proteome</keyword>
<accession>A0ABU5R4Y0</accession>
<organism evidence="4 5">
    <name type="scientific">Amycolatopsis heterodermiae</name>
    <dbReference type="NCBI Taxonomy" id="3110235"/>
    <lineage>
        <taxon>Bacteria</taxon>
        <taxon>Bacillati</taxon>
        <taxon>Actinomycetota</taxon>
        <taxon>Actinomycetes</taxon>
        <taxon>Pseudonocardiales</taxon>
        <taxon>Pseudonocardiaceae</taxon>
        <taxon>Amycolatopsis</taxon>
    </lineage>
</organism>
<dbReference type="Gene3D" id="1.10.10.10">
    <property type="entry name" value="Winged helix-like DNA-binding domain superfamily/Winged helix DNA-binding domain"/>
    <property type="match status" value="1"/>
</dbReference>
<dbReference type="PRINTS" id="PR00038">
    <property type="entry name" value="HTHLUXR"/>
</dbReference>
<dbReference type="EMBL" id="JAYFSI010000003">
    <property type="protein sequence ID" value="MEA5361275.1"/>
    <property type="molecule type" value="Genomic_DNA"/>
</dbReference>
<dbReference type="InterPro" id="IPR027417">
    <property type="entry name" value="P-loop_NTPase"/>
</dbReference>
<dbReference type="RefSeq" id="WP_323328250.1">
    <property type="nucleotide sequence ID" value="NZ_JAYFSI010000003.1"/>
</dbReference>
<dbReference type="PROSITE" id="PS50043">
    <property type="entry name" value="HTH_LUXR_2"/>
    <property type="match status" value="1"/>
</dbReference>
<dbReference type="CDD" id="cd06170">
    <property type="entry name" value="LuxR_C_like"/>
    <property type="match status" value="1"/>
</dbReference>
<proteinExistence type="predicted"/>
<keyword evidence="1" id="KW-0547">Nucleotide-binding</keyword>
<dbReference type="PANTHER" id="PTHR16305">
    <property type="entry name" value="TESTICULAR SOLUBLE ADENYLYL CYCLASE"/>
    <property type="match status" value="1"/>
</dbReference>
<dbReference type="InterPro" id="IPR041664">
    <property type="entry name" value="AAA_16"/>
</dbReference>
<dbReference type="SUPFAM" id="SSF46894">
    <property type="entry name" value="C-terminal effector domain of the bipartite response regulators"/>
    <property type="match status" value="1"/>
</dbReference>
<dbReference type="InterPro" id="IPR036388">
    <property type="entry name" value="WH-like_DNA-bd_sf"/>
</dbReference>
<dbReference type="Pfam" id="PF00196">
    <property type="entry name" value="GerE"/>
    <property type="match status" value="1"/>
</dbReference>
<gene>
    <name evidence="4" type="ORF">VA596_17150</name>
</gene>
<evidence type="ECO:0000256" key="2">
    <source>
        <dbReference type="ARBA" id="ARBA00022840"/>
    </source>
</evidence>
<dbReference type="SUPFAM" id="SSF52540">
    <property type="entry name" value="P-loop containing nucleoside triphosphate hydrolases"/>
    <property type="match status" value="1"/>
</dbReference>
<dbReference type="InterPro" id="IPR016032">
    <property type="entry name" value="Sig_transdc_resp-reg_C-effctor"/>
</dbReference>
<sequence>MGIRSTRLIGRDRELDALSQALEEARTDHGGAFFLVGEGGIGKSRLAADIASRALASGVPVLRGRASSIGPMVPFRPLAEALLSHFRGGLPPSAPELDPLVPVLARLVPDWYRGDRPHDNGNLLVLAEAVFRLLSVAGRDGGCLIVLEDLHNADAESLFIVEYLVDNLASSQVMLIGTLRNEPGEALRLATAAAQRSSSHTFELTRLDAGRTREFAAACLETEPAMVPAAVANLLWQNSEGVPFVVEELLHGMLGDGLLVGGPSGWQVVGELQARVPEALISSIATRVDALGADGETLLSVAAVLGRRFPLSVVQAVTDMDDRMLHNHISASVAAHLVTTDETTPGWYAFRHPLTAEALLARLVPSTKANLARRAADAVEQLHPGLPGELCALAATLRLTAMDHPGAGRLFAEAGRRALDGGAADTAVTMLIRAVELLATAGPDDRADALESLLHALGQTGQFDRAVEFSARFAEIGRLERAVDLHIQLAWAAYIGGRYDECLNQIEQARAPLGGEITEEQKAGLDAVEASLWLDIPGPAHTERARKLAEQAWEVAERAGVPFVSCQALQVLGMVALETDLAEAERYLQLARRMAERHQLTHLRTQVLVRLGGHRMLAEGDVRTFDLARAEAQRTGAITLTCAVDASRAVHAVMRGEFAQAETILGENLAVLGRLRLVALQQYTHMTRAMVAAHQADRPRMERALEDFRAEGGAGAQELVLSVGLAQVFCSLLEEDADRARRELAQVMALEEQQPSRFHLAGQHGLRLLIEALDGTETDLDGPRAAVSGMRWNRQFVQLGEAVRHGRAGEAGLADEALARAVETAAPFPVSRHLGLRMIAESAAADGWGDPVTWLKEAEEYFHQAGITAVASACRGLLRKIGAPVGQRREGSDRLPADLRSAGVTVREYEVLQLLADNMGNKDIARRLHISPRTVEKHVASLMAKSNLQNRTALTEYASSTRNASR</sequence>
<evidence type="ECO:0000259" key="3">
    <source>
        <dbReference type="PROSITE" id="PS50043"/>
    </source>
</evidence>
<dbReference type="Gene3D" id="1.25.40.10">
    <property type="entry name" value="Tetratricopeptide repeat domain"/>
    <property type="match status" value="1"/>
</dbReference>
<comment type="caution">
    <text evidence="4">The sequence shown here is derived from an EMBL/GenBank/DDBJ whole genome shotgun (WGS) entry which is preliminary data.</text>
</comment>
<evidence type="ECO:0000256" key="1">
    <source>
        <dbReference type="ARBA" id="ARBA00022741"/>
    </source>
</evidence>
<protein>
    <submittedName>
        <fullName evidence="4">AAA family ATPase</fullName>
    </submittedName>
</protein>
<dbReference type="SMART" id="SM00421">
    <property type="entry name" value="HTH_LUXR"/>
    <property type="match status" value="1"/>
</dbReference>
<dbReference type="SUPFAM" id="SSF48452">
    <property type="entry name" value="TPR-like"/>
    <property type="match status" value="1"/>
</dbReference>
<evidence type="ECO:0000313" key="5">
    <source>
        <dbReference type="Proteomes" id="UP001304298"/>
    </source>
</evidence>